<evidence type="ECO:0000256" key="9">
    <source>
        <dbReference type="SAM" id="MobiDB-lite"/>
    </source>
</evidence>
<evidence type="ECO:0000256" key="7">
    <source>
        <dbReference type="ARBA" id="ARBA00023136"/>
    </source>
</evidence>
<dbReference type="SUPFAM" id="SSF103506">
    <property type="entry name" value="Mitochondrial carrier"/>
    <property type="match status" value="1"/>
</dbReference>
<dbReference type="PaxDb" id="3218-PP1S3_515V6.1"/>
<reference evidence="10 12" key="2">
    <citation type="journal article" date="2018" name="Plant J.">
        <title>The Physcomitrella patens chromosome-scale assembly reveals moss genome structure and evolution.</title>
        <authorList>
            <person name="Lang D."/>
            <person name="Ullrich K.K."/>
            <person name="Murat F."/>
            <person name="Fuchs J."/>
            <person name="Jenkins J."/>
            <person name="Haas F.B."/>
            <person name="Piednoel M."/>
            <person name="Gundlach H."/>
            <person name="Van Bel M."/>
            <person name="Meyberg R."/>
            <person name="Vives C."/>
            <person name="Morata J."/>
            <person name="Symeonidi A."/>
            <person name="Hiss M."/>
            <person name="Muchero W."/>
            <person name="Kamisugi Y."/>
            <person name="Saleh O."/>
            <person name="Blanc G."/>
            <person name="Decker E.L."/>
            <person name="van Gessel N."/>
            <person name="Grimwood J."/>
            <person name="Hayes R.D."/>
            <person name="Graham S.W."/>
            <person name="Gunter L.E."/>
            <person name="McDaniel S.F."/>
            <person name="Hoernstein S.N.W."/>
            <person name="Larsson A."/>
            <person name="Li F.W."/>
            <person name="Perroud P.F."/>
            <person name="Phillips J."/>
            <person name="Ranjan P."/>
            <person name="Rokshar D.S."/>
            <person name="Rothfels C.J."/>
            <person name="Schneider L."/>
            <person name="Shu S."/>
            <person name="Stevenson D.W."/>
            <person name="Thummler F."/>
            <person name="Tillich M."/>
            <person name="Villarreal Aguilar J.C."/>
            <person name="Widiez T."/>
            <person name="Wong G.K."/>
            <person name="Wymore A."/>
            <person name="Zhang Y."/>
            <person name="Zimmer A.D."/>
            <person name="Quatrano R.S."/>
            <person name="Mayer K.F.X."/>
            <person name="Goodstein D."/>
            <person name="Casacuberta J.M."/>
            <person name="Vandepoele K."/>
            <person name="Reski R."/>
            <person name="Cuming A.C."/>
            <person name="Tuskan G.A."/>
            <person name="Maumus F."/>
            <person name="Salse J."/>
            <person name="Schmutz J."/>
            <person name="Rensing S.A."/>
        </authorList>
    </citation>
    <scope>NUCLEOTIDE SEQUENCE [LARGE SCALE GENOMIC DNA]</scope>
    <source>
        <strain evidence="11 12">cv. Gransden 2004</strain>
    </source>
</reference>
<dbReference type="EMBL" id="ABEU02000018">
    <property type="protein sequence ID" value="PNR35172.1"/>
    <property type="molecule type" value="Genomic_DNA"/>
</dbReference>
<reference evidence="11" key="3">
    <citation type="submission" date="2020-12" db="UniProtKB">
        <authorList>
            <consortium name="EnsemblPlants"/>
        </authorList>
    </citation>
    <scope>IDENTIFICATION</scope>
</reference>
<dbReference type="EnsemblPlants" id="Pp3c18_13120V3.2">
    <property type="protein sequence ID" value="Pp3c18_13120V3.2"/>
    <property type="gene ID" value="Pp3c18_13120"/>
</dbReference>
<keyword evidence="4 8" id="KW-0812">Transmembrane</keyword>
<feature type="region of interest" description="Disordered" evidence="9">
    <location>
        <begin position="274"/>
        <end position="339"/>
    </location>
</feature>
<evidence type="ECO:0000256" key="5">
    <source>
        <dbReference type="ARBA" id="ARBA00022737"/>
    </source>
</evidence>
<dbReference type="Proteomes" id="UP000006727">
    <property type="component" value="Chromosome 18"/>
</dbReference>
<keyword evidence="5" id="KW-0677">Repeat</keyword>
<feature type="repeat" description="Solcar" evidence="8">
    <location>
        <begin position="478"/>
        <end position="561"/>
    </location>
</feature>
<evidence type="ECO:0000256" key="8">
    <source>
        <dbReference type="PROSITE-ProRule" id="PRU00282"/>
    </source>
</evidence>
<keyword evidence="6" id="KW-1133">Transmembrane helix</keyword>
<feature type="compositionally biased region" description="Polar residues" evidence="9">
    <location>
        <begin position="229"/>
        <end position="238"/>
    </location>
</feature>
<reference evidence="10 12" key="1">
    <citation type="journal article" date="2008" name="Science">
        <title>The Physcomitrella genome reveals evolutionary insights into the conquest of land by plants.</title>
        <authorList>
            <person name="Rensing S."/>
            <person name="Lang D."/>
            <person name="Zimmer A."/>
            <person name="Terry A."/>
            <person name="Salamov A."/>
            <person name="Shapiro H."/>
            <person name="Nishiyama T."/>
            <person name="Perroud P.-F."/>
            <person name="Lindquist E."/>
            <person name="Kamisugi Y."/>
            <person name="Tanahashi T."/>
            <person name="Sakakibara K."/>
            <person name="Fujita T."/>
            <person name="Oishi K."/>
            <person name="Shin-I T."/>
            <person name="Kuroki Y."/>
            <person name="Toyoda A."/>
            <person name="Suzuki Y."/>
            <person name="Hashimoto A."/>
            <person name="Yamaguchi K."/>
            <person name="Sugano A."/>
            <person name="Kohara Y."/>
            <person name="Fujiyama A."/>
            <person name="Anterola A."/>
            <person name="Aoki S."/>
            <person name="Ashton N."/>
            <person name="Barbazuk W.B."/>
            <person name="Barker E."/>
            <person name="Bennetzen J."/>
            <person name="Bezanilla M."/>
            <person name="Blankenship R."/>
            <person name="Cho S.H."/>
            <person name="Dutcher S."/>
            <person name="Estelle M."/>
            <person name="Fawcett J.A."/>
            <person name="Gundlach H."/>
            <person name="Hanada K."/>
            <person name="Heyl A."/>
            <person name="Hicks K.A."/>
            <person name="Hugh J."/>
            <person name="Lohr M."/>
            <person name="Mayer K."/>
            <person name="Melkozernov A."/>
            <person name="Murata T."/>
            <person name="Nelson D."/>
            <person name="Pils B."/>
            <person name="Prigge M."/>
            <person name="Reiss B."/>
            <person name="Renner T."/>
            <person name="Rombauts S."/>
            <person name="Rushton P."/>
            <person name="Sanderfoot A."/>
            <person name="Schween G."/>
            <person name="Shiu S.-H."/>
            <person name="Stueber K."/>
            <person name="Theodoulou F.L."/>
            <person name="Tu H."/>
            <person name="Van de Peer Y."/>
            <person name="Verrier P.J."/>
            <person name="Waters E."/>
            <person name="Wood A."/>
            <person name="Yang L."/>
            <person name="Cove D."/>
            <person name="Cuming A."/>
            <person name="Hasebe M."/>
            <person name="Lucas S."/>
            <person name="Mishler D.B."/>
            <person name="Reski R."/>
            <person name="Grigoriev I."/>
            <person name="Quatrano R.S."/>
            <person name="Boore J.L."/>
        </authorList>
    </citation>
    <scope>NUCLEOTIDE SEQUENCE [LARGE SCALE GENOMIC DNA]</scope>
    <source>
        <strain evidence="11 12">cv. Gransden 2004</strain>
    </source>
</reference>
<dbReference type="PANTHER" id="PTHR45667">
    <property type="entry name" value="S-ADENOSYLMETHIONINE MITOCHONDRIAL CARRIER PROTEIN"/>
    <property type="match status" value="1"/>
</dbReference>
<evidence type="ECO:0000256" key="4">
    <source>
        <dbReference type="ARBA" id="ARBA00022692"/>
    </source>
</evidence>
<dbReference type="Gramene" id="Pp3c18_13120V3.1">
    <property type="protein sequence ID" value="Pp3c18_13120V3.1"/>
    <property type="gene ID" value="Pp3c18_13120"/>
</dbReference>
<dbReference type="PROSITE" id="PS50920">
    <property type="entry name" value="SOLCAR"/>
    <property type="match status" value="3"/>
</dbReference>
<dbReference type="Gramene" id="Pp3c18_13120V3.2">
    <property type="protein sequence ID" value="Pp3c18_13120V3.2"/>
    <property type="gene ID" value="Pp3c18_13120"/>
</dbReference>
<protein>
    <submittedName>
        <fullName evidence="10 11">Uncharacterized protein</fullName>
    </submittedName>
</protein>
<feature type="compositionally biased region" description="Basic and acidic residues" evidence="9">
    <location>
        <begin position="283"/>
        <end position="294"/>
    </location>
</feature>
<organism evidence="10">
    <name type="scientific">Physcomitrium patens</name>
    <name type="common">Spreading-leaved earth moss</name>
    <name type="synonym">Physcomitrella patens</name>
    <dbReference type="NCBI Taxonomy" id="3218"/>
    <lineage>
        <taxon>Eukaryota</taxon>
        <taxon>Viridiplantae</taxon>
        <taxon>Streptophyta</taxon>
        <taxon>Embryophyta</taxon>
        <taxon>Bryophyta</taxon>
        <taxon>Bryophytina</taxon>
        <taxon>Bryopsida</taxon>
        <taxon>Funariidae</taxon>
        <taxon>Funariales</taxon>
        <taxon>Funariaceae</taxon>
        <taxon>Physcomitrium</taxon>
    </lineage>
</organism>
<proteinExistence type="inferred from homology"/>
<dbReference type="GO" id="GO:0005743">
    <property type="term" value="C:mitochondrial inner membrane"/>
    <property type="evidence" value="ECO:0000318"/>
    <property type="project" value="GO_Central"/>
</dbReference>
<comment type="subcellular location">
    <subcellularLocation>
        <location evidence="1">Membrane</location>
        <topology evidence="1">Multi-pass membrane protein</topology>
    </subcellularLocation>
</comment>
<feature type="repeat" description="Solcar" evidence="8">
    <location>
        <begin position="385"/>
        <end position="469"/>
    </location>
</feature>
<evidence type="ECO:0000313" key="11">
    <source>
        <dbReference type="EnsemblPlants" id="Pp3c18_13120V3.1"/>
    </source>
</evidence>
<evidence type="ECO:0000313" key="10">
    <source>
        <dbReference type="EMBL" id="PNR35172.1"/>
    </source>
</evidence>
<evidence type="ECO:0000256" key="1">
    <source>
        <dbReference type="ARBA" id="ARBA00004141"/>
    </source>
</evidence>
<accession>A9RDX3</accession>
<keyword evidence="12" id="KW-1185">Reference proteome</keyword>
<feature type="region of interest" description="Disordered" evidence="9">
    <location>
        <begin position="224"/>
        <end position="257"/>
    </location>
</feature>
<dbReference type="InterPro" id="IPR023395">
    <property type="entry name" value="MCP_dom_sf"/>
</dbReference>
<dbReference type="Gene3D" id="1.50.40.10">
    <property type="entry name" value="Mitochondrial carrier domain"/>
    <property type="match status" value="2"/>
</dbReference>
<keyword evidence="3" id="KW-0813">Transport</keyword>
<dbReference type="eggNOG" id="KOG0768">
    <property type="taxonomic scope" value="Eukaryota"/>
</dbReference>
<dbReference type="GO" id="GO:0000095">
    <property type="term" value="F:S-adenosyl-L-methionine transmembrane transporter activity"/>
    <property type="evidence" value="ECO:0000318"/>
    <property type="project" value="GO_Central"/>
</dbReference>
<dbReference type="Pfam" id="PF00153">
    <property type="entry name" value="Mito_carr"/>
    <property type="match status" value="3"/>
</dbReference>
<sequence length="690" mass="74600">MDATSRVPGRPLNWLPSGLTAFMLSLEKTDSLSVQLKAFSVTQAVKALLSSKSQKDLWGVPTSSSEFNRSASLDALRELAKPLGGAIAVAGLYGGVSMHLAGFHTASISCQCESEEFCECNHSYGLCVCGDPDCLVCERCASEEDFEPRECEENYGPELQHHWGFPFTGSVLLNSPNARSPKYSSDAYFQGRRDTRSQRFANMNRPNVQNFGWANPLERRAAFGGKDSAQGTSGSSWGAVQESMTEDDGQDLKGVSEKLPSTWAINVVRKRKGAQNDLVGSNTEHREKEEDRQSSENAEASLRRVDQGSEETETAAELQERRSTPSSVSEAVAAVKPSQNKVTALKSPKWWPFGLQSAASAVDNEPAQTEASSTVVNLETTKWNFRMGQNAGAGALAGGVVSLCLHPIDTVKTIIQAQTGSNRNLLPILSSVISTRGLKGLYRGLGSNLASSAPISAIYTLTYEAVKAGLLRHIPEDMSALAHCAAGGCASVATSIVYTPSECVKQQMQVNGLYRNSWQAFTSILKQGGLPLLYKGWGAVLFRNVPQSVIKFYTYEGLKHWVQGGPRRDTPLTTLQALAIGGAAGSTAAFFTTPFDVVKTRLQTQIPGSVQQYSGVVHAFQCIATTEGIAGLYRGLVPRLVIYVTQGALFFASYEFIKHILTLEAPKLRMKSRQIGGYERQAASTPAEFT</sequence>
<dbReference type="AlphaFoldDB" id="A9RDX3"/>
<evidence type="ECO:0000313" key="12">
    <source>
        <dbReference type="Proteomes" id="UP000006727"/>
    </source>
</evidence>
<comment type="similarity">
    <text evidence="2">Belongs to the mitochondrial carrier (TC 2.A.29) family.</text>
</comment>
<feature type="repeat" description="Solcar" evidence="8">
    <location>
        <begin position="572"/>
        <end position="660"/>
    </location>
</feature>
<dbReference type="InterPro" id="IPR018108">
    <property type="entry name" value="MCP_transmembrane"/>
</dbReference>
<gene>
    <name evidence="11" type="primary">LOC112295037</name>
    <name evidence="10" type="ORF">PHYPA_023071</name>
</gene>
<name>A9RDX3_PHYPA</name>
<evidence type="ECO:0000256" key="3">
    <source>
        <dbReference type="ARBA" id="ARBA00022448"/>
    </source>
</evidence>
<dbReference type="FunFam" id="1.50.40.10:FF:000162">
    <property type="entry name" value="Mitochondrial substrate carrier protein-like"/>
    <property type="match status" value="1"/>
</dbReference>
<evidence type="ECO:0000256" key="6">
    <source>
        <dbReference type="ARBA" id="ARBA00022989"/>
    </source>
</evidence>
<dbReference type="RefSeq" id="XP_024401911.1">
    <property type="nucleotide sequence ID" value="XM_024546143.2"/>
</dbReference>
<dbReference type="EnsemblPlants" id="Pp3c18_13120V3.1">
    <property type="protein sequence ID" value="Pp3c18_13120V3.1"/>
    <property type="gene ID" value="Pp3c18_13120"/>
</dbReference>
<keyword evidence="7 8" id="KW-0472">Membrane</keyword>
<dbReference type="OrthoDB" id="10253709at2759"/>
<dbReference type="GeneID" id="112295037"/>
<evidence type="ECO:0000256" key="2">
    <source>
        <dbReference type="ARBA" id="ARBA00006375"/>
    </source>
</evidence>